<keyword evidence="2" id="KW-0808">Transferase</keyword>
<dbReference type="PANTHER" id="PTHR43415:SF3">
    <property type="entry name" value="GNAT-FAMILY ACETYLTRANSFERASE"/>
    <property type="match status" value="1"/>
</dbReference>
<dbReference type="AlphaFoldDB" id="A0A1M4UB30"/>
<dbReference type="Gene3D" id="3.40.630.30">
    <property type="match status" value="1"/>
</dbReference>
<evidence type="ECO:0000259" key="1">
    <source>
        <dbReference type="PROSITE" id="PS51186"/>
    </source>
</evidence>
<organism evidence="2 3">
    <name type="scientific">Clostridium fallax</name>
    <dbReference type="NCBI Taxonomy" id="1533"/>
    <lineage>
        <taxon>Bacteria</taxon>
        <taxon>Bacillati</taxon>
        <taxon>Bacillota</taxon>
        <taxon>Clostridia</taxon>
        <taxon>Eubacteriales</taxon>
        <taxon>Clostridiaceae</taxon>
        <taxon>Clostridium</taxon>
    </lineage>
</organism>
<proteinExistence type="predicted"/>
<dbReference type="PROSITE" id="PS51186">
    <property type="entry name" value="GNAT"/>
    <property type="match status" value="1"/>
</dbReference>
<reference evidence="2 3" key="1">
    <citation type="submission" date="2016-11" db="EMBL/GenBank/DDBJ databases">
        <authorList>
            <person name="Jaros S."/>
            <person name="Januszkiewicz K."/>
            <person name="Wedrychowicz H."/>
        </authorList>
    </citation>
    <scope>NUCLEOTIDE SEQUENCE [LARGE SCALE GENOMIC DNA]</scope>
    <source>
        <strain evidence="2 3">DSM 2631</strain>
    </source>
</reference>
<dbReference type="STRING" id="1533.SAMN05443638_104123"/>
<dbReference type="Proteomes" id="UP000184035">
    <property type="component" value="Unassembled WGS sequence"/>
</dbReference>
<dbReference type="EMBL" id="FQVM01000004">
    <property type="protein sequence ID" value="SHE53848.1"/>
    <property type="molecule type" value="Genomic_DNA"/>
</dbReference>
<gene>
    <name evidence="2" type="ORF">SAMN05443638_104123</name>
</gene>
<evidence type="ECO:0000313" key="2">
    <source>
        <dbReference type="EMBL" id="SHE53848.1"/>
    </source>
</evidence>
<dbReference type="GO" id="GO:0016747">
    <property type="term" value="F:acyltransferase activity, transferring groups other than amino-acyl groups"/>
    <property type="evidence" value="ECO:0007669"/>
    <property type="project" value="InterPro"/>
</dbReference>
<dbReference type="InterPro" id="IPR016181">
    <property type="entry name" value="Acyl_CoA_acyltransferase"/>
</dbReference>
<name>A0A1M4UB30_9CLOT</name>
<protein>
    <submittedName>
        <fullName evidence="2">Protein N-acetyltransferase, RimJ/RimL family</fullName>
    </submittedName>
</protein>
<sequence length="192" mass="22272">MYFKKLIGENLYLSPINLEDCNKYTKWLNDMEVSIGLNAVIKLIDEDTEIISLERLKKSDYNFAIIDLKEDKLLVNTSFVKMDYINRVGEVGIFIGNKNYWNGGYGYEALSLLLDFGFNILNLNNINLRVYSYNNHAINCYKKVGFKECGRLREGKIIGGEKYDVIYMDILAREFQSPYIKNIIKSKSAKIK</sequence>
<dbReference type="PANTHER" id="PTHR43415">
    <property type="entry name" value="SPERMIDINE N(1)-ACETYLTRANSFERASE"/>
    <property type="match status" value="1"/>
</dbReference>
<dbReference type="SUPFAM" id="SSF55729">
    <property type="entry name" value="Acyl-CoA N-acyltransferases (Nat)"/>
    <property type="match status" value="1"/>
</dbReference>
<evidence type="ECO:0000313" key="3">
    <source>
        <dbReference type="Proteomes" id="UP000184035"/>
    </source>
</evidence>
<dbReference type="OrthoDB" id="9795206at2"/>
<dbReference type="RefSeq" id="WP_072893279.1">
    <property type="nucleotide sequence ID" value="NZ_FQVM01000004.1"/>
</dbReference>
<dbReference type="InterPro" id="IPR000182">
    <property type="entry name" value="GNAT_dom"/>
</dbReference>
<feature type="domain" description="N-acetyltransferase" evidence="1">
    <location>
        <begin position="11"/>
        <end position="173"/>
    </location>
</feature>
<keyword evidence="3" id="KW-1185">Reference proteome</keyword>
<dbReference type="Pfam" id="PF13302">
    <property type="entry name" value="Acetyltransf_3"/>
    <property type="match status" value="1"/>
</dbReference>
<accession>A0A1M4UB30</accession>